<dbReference type="EMBL" id="JAFIRN010000015">
    <property type="protein sequence ID" value="KAG5834797.1"/>
    <property type="molecule type" value="Genomic_DNA"/>
</dbReference>
<organism evidence="3 4">
    <name type="scientific">Anguilla anguilla</name>
    <name type="common">European freshwater eel</name>
    <name type="synonym">Muraena anguilla</name>
    <dbReference type="NCBI Taxonomy" id="7936"/>
    <lineage>
        <taxon>Eukaryota</taxon>
        <taxon>Metazoa</taxon>
        <taxon>Chordata</taxon>
        <taxon>Craniata</taxon>
        <taxon>Vertebrata</taxon>
        <taxon>Euteleostomi</taxon>
        <taxon>Actinopterygii</taxon>
        <taxon>Neopterygii</taxon>
        <taxon>Teleostei</taxon>
        <taxon>Anguilliformes</taxon>
        <taxon>Anguillidae</taxon>
        <taxon>Anguilla</taxon>
    </lineage>
</organism>
<evidence type="ECO:0000256" key="2">
    <source>
        <dbReference type="SAM" id="Phobius"/>
    </source>
</evidence>
<gene>
    <name evidence="3" type="ORF">ANANG_G00265390</name>
</gene>
<feature type="non-terminal residue" evidence="3">
    <location>
        <position position="119"/>
    </location>
</feature>
<feature type="region of interest" description="Disordered" evidence="1">
    <location>
        <begin position="1"/>
        <end position="42"/>
    </location>
</feature>
<sequence>MEQVTSIVHLQIPAQPSPGDPAGPKGGEGGAQLGPAHPCEQPGGALEAGAGALLMAGAGALILVLLCAVLLLVRYRHRWAQSGSLQYISFHHSARYTLKDPCPSPTPPPQPAPRPPSLP</sequence>
<evidence type="ECO:0000313" key="4">
    <source>
        <dbReference type="Proteomes" id="UP001044222"/>
    </source>
</evidence>
<protein>
    <submittedName>
        <fullName evidence="3">Uncharacterized protein</fullName>
    </submittedName>
</protein>
<accession>A0A9D3LPK7</accession>
<dbReference type="Proteomes" id="UP001044222">
    <property type="component" value="Chromosome 15"/>
</dbReference>
<feature type="region of interest" description="Disordered" evidence="1">
    <location>
        <begin position="98"/>
        <end position="119"/>
    </location>
</feature>
<dbReference type="AlphaFoldDB" id="A0A9D3LPK7"/>
<keyword evidence="4" id="KW-1185">Reference proteome</keyword>
<keyword evidence="2" id="KW-0812">Transmembrane</keyword>
<reference evidence="3" key="1">
    <citation type="submission" date="2021-01" db="EMBL/GenBank/DDBJ databases">
        <title>A chromosome-scale assembly of European eel, Anguilla anguilla.</title>
        <authorList>
            <person name="Henkel C."/>
            <person name="Jong-Raadsen S.A."/>
            <person name="Dufour S."/>
            <person name="Weltzien F.-A."/>
            <person name="Palstra A.P."/>
            <person name="Pelster B."/>
            <person name="Spaink H.P."/>
            <person name="Van Den Thillart G.E."/>
            <person name="Jansen H."/>
            <person name="Zahm M."/>
            <person name="Klopp C."/>
            <person name="Cedric C."/>
            <person name="Louis A."/>
            <person name="Berthelot C."/>
            <person name="Parey E."/>
            <person name="Roest Crollius H."/>
            <person name="Montfort J."/>
            <person name="Robinson-Rechavi M."/>
            <person name="Bucao C."/>
            <person name="Bouchez O."/>
            <person name="Gislard M."/>
            <person name="Lluch J."/>
            <person name="Milhes M."/>
            <person name="Lampietro C."/>
            <person name="Lopez Roques C."/>
            <person name="Donnadieu C."/>
            <person name="Braasch I."/>
            <person name="Desvignes T."/>
            <person name="Postlethwait J."/>
            <person name="Bobe J."/>
            <person name="Guiguen Y."/>
            <person name="Dirks R."/>
        </authorList>
    </citation>
    <scope>NUCLEOTIDE SEQUENCE</scope>
    <source>
        <strain evidence="3">Tag_6206</strain>
        <tissue evidence="3">Liver</tissue>
    </source>
</reference>
<feature type="transmembrane region" description="Helical" evidence="2">
    <location>
        <begin position="52"/>
        <end position="73"/>
    </location>
</feature>
<evidence type="ECO:0000256" key="1">
    <source>
        <dbReference type="SAM" id="MobiDB-lite"/>
    </source>
</evidence>
<name>A0A9D3LPK7_ANGAN</name>
<comment type="caution">
    <text evidence="3">The sequence shown here is derived from an EMBL/GenBank/DDBJ whole genome shotgun (WGS) entry which is preliminary data.</text>
</comment>
<feature type="compositionally biased region" description="Pro residues" evidence="1">
    <location>
        <begin position="102"/>
        <end position="119"/>
    </location>
</feature>
<evidence type="ECO:0000313" key="3">
    <source>
        <dbReference type="EMBL" id="KAG5834797.1"/>
    </source>
</evidence>
<proteinExistence type="predicted"/>
<keyword evidence="2" id="KW-0472">Membrane</keyword>
<keyword evidence="2" id="KW-1133">Transmembrane helix</keyword>